<feature type="signal peptide" evidence="1">
    <location>
        <begin position="1"/>
        <end position="19"/>
    </location>
</feature>
<organism evidence="2 3">
    <name type="scientific">Tolypocladium capitatum</name>
    <dbReference type="NCBI Taxonomy" id="45235"/>
    <lineage>
        <taxon>Eukaryota</taxon>
        <taxon>Fungi</taxon>
        <taxon>Dikarya</taxon>
        <taxon>Ascomycota</taxon>
        <taxon>Pezizomycotina</taxon>
        <taxon>Sordariomycetes</taxon>
        <taxon>Hypocreomycetidae</taxon>
        <taxon>Hypocreales</taxon>
        <taxon>Ophiocordycipitaceae</taxon>
        <taxon>Tolypocladium</taxon>
    </lineage>
</organism>
<dbReference type="Proteomes" id="UP000236621">
    <property type="component" value="Unassembled WGS sequence"/>
</dbReference>
<evidence type="ECO:0000313" key="2">
    <source>
        <dbReference type="EMBL" id="PNY29126.1"/>
    </source>
</evidence>
<evidence type="ECO:0000256" key="1">
    <source>
        <dbReference type="SAM" id="SignalP"/>
    </source>
</evidence>
<accession>A0A2K3QNK7</accession>
<gene>
    <name evidence="2" type="ORF">TCAP_00951</name>
</gene>
<evidence type="ECO:0000313" key="3">
    <source>
        <dbReference type="Proteomes" id="UP000236621"/>
    </source>
</evidence>
<dbReference type="AlphaFoldDB" id="A0A2K3QNK7"/>
<dbReference type="GO" id="GO:0005576">
    <property type="term" value="C:extracellular region"/>
    <property type="evidence" value="ECO:0007669"/>
    <property type="project" value="TreeGrafter"/>
</dbReference>
<dbReference type="EMBL" id="NRSZ01000154">
    <property type="protein sequence ID" value="PNY29126.1"/>
    <property type="molecule type" value="Genomic_DNA"/>
</dbReference>
<protein>
    <recommendedName>
        <fullName evidence="4">Antigenic cell wall galactomannoprotein</fullName>
    </recommendedName>
</protein>
<dbReference type="PANTHER" id="PTHR38123:SF4">
    <property type="entry name" value="CELL WALL GALACTOMANNOPROTEIN, PUTATIVE (AFU_ORTHOLOGUE AFUA_4G00870)-RELATED"/>
    <property type="match status" value="1"/>
</dbReference>
<name>A0A2K3QNK7_9HYPO</name>
<proteinExistence type="predicted"/>
<comment type="caution">
    <text evidence="2">The sequence shown here is derived from an EMBL/GenBank/DDBJ whole genome shotgun (WGS) entry which is preliminary data.</text>
</comment>
<dbReference type="Pfam" id="PF12296">
    <property type="entry name" value="HsbA"/>
    <property type="match status" value="1"/>
</dbReference>
<keyword evidence="1" id="KW-0732">Signal</keyword>
<sequence>MLLANVLPVVALAATTVLADGKAITAAMATIKADTVQLGASVSSLAGDLLDVLTVLPIAGESLGLLADIKKGAEVADKSAPLTQDEALGLASVTVDLAAQVNKTLEILIAAKPKFDGLLVVSPIIFLNLEAQREATTDFGNKVVAKVPKDLQAIAKGLMQPIDDGFNEVIAAYQIKLL</sequence>
<feature type="chain" id="PRO_5014469526" description="Antigenic cell wall galactomannoprotein" evidence="1">
    <location>
        <begin position="20"/>
        <end position="178"/>
    </location>
</feature>
<dbReference type="PANTHER" id="PTHR38123">
    <property type="entry name" value="CELL WALL SERINE-THREONINE-RICH GALACTOMANNOPROTEIN MP1 (AFU_ORTHOLOGUE AFUA_4G03240)"/>
    <property type="match status" value="1"/>
</dbReference>
<keyword evidence="3" id="KW-1185">Reference proteome</keyword>
<dbReference type="InterPro" id="IPR021054">
    <property type="entry name" value="Cell_wall_mannoprotein_1"/>
</dbReference>
<evidence type="ECO:0008006" key="4">
    <source>
        <dbReference type="Google" id="ProtNLM"/>
    </source>
</evidence>
<dbReference type="Gene3D" id="1.20.1280.140">
    <property type="match status" value="1"/>
</dbReference>
<reference evidence="2 3" key="1">
    <citation type="submission" date="2017-08" db="EMBL/GenBank/DDBJ databases">
        <title>Harnessing the power of phylogenomics to disentangle the directionality and signatures of interkingdom host jumping in the parasitic fungal genus Tolypocladium.</title>
        <authorList>
            <person name="Quandt C.A."/>
            <person name="Patterson W."/>
            <person name="Spatafora J.W."/>
        </authorList>
    </citation>
    <scope>NUCLEOTIDE SEQUENCE [LARGE SCALE GENOMIC DNA]</scope>
    <source>
        <strain evidence="2 3">CBS 113982</strain>
    </source>
</reference>
<dbReference type="OrthoDB" id="2422134at2759"/>